<dbReference type="Pfam" id="PF01266">
    <property type="entry name" value="DAO"/>
    <property type="match status" value="1"/>
</dbReference>
<proteinExistence type="inferred from homology"/>
<dbReference type="Proteomes" id="UP001595530">
    <property type="component" value="Unassembled WGS sequence"/>
</dbReference>
<dbReference type="RefSeq" id="WP_390325036.1">
    <property type="nucleotide sequence ID" value="NZ_JBHRTP010000003.1"/>
</dbReference>
<evidence type="ECO:0000259" key="3">
    <source>
        <dbReference type="Pfam" id="PF01266"/>
    </source>
</evidence>
<keyword evidence="2 4" id="KW-0560">Oxidoreductase</keyword>
<keyword evidence="5" id="KW-1185">Reference proteome</keyword>
<dbReference type="EC" id="1.4.99.-" evidence="4"/>
<dbReference type="PANTHER" id="PTHR13847:SF280">
    <property type="entry name" value="D-AMINO ACID DEHYDROGENASE"/>
    <property type="match status" value="1"/>
</dbReference>
<dbReference type="NCBIfam" id="NF001933">
    <property type="entry name" value="PRK00711.1"/>
    <property type="match status" value="1"/>
</dbReference>
<feature type="domain" description="FAD dependent oxidoreductase" evidence="3">
    <location>
        <begin position="7"/>
        <end position="406"/>
    </location>
</feature>
<dbReference type="Gene3D" id="3.30.9.10">
    <property type="entry name" value="D-Amino Acid Oxidase, subunit A, domain 2"/>
    <property type="match status" value="1"/>
</dbReference>
<dbReference type="InterPro" id="IPR006076">
    <property type="entry name" value="FAD-dep_OxRdtase"/>
</dbReference>
<dbReference type="SUPFAM" id="SSF51905">
    <property type="entry name" value="FAD/NAD(P)-binding domain"/>
    <property type="match status" value="1"/>
</dbReference>
<dbReference type="EMBL" id="JBHRTP010000003">
    <property type="protein sequence ID" value="MFC3106624.1"/>
    <property type="molecule type" value="Genomic_DNA"/>
</dbReference>
<comment type="similarity">
    <text evidence="1">Belongs to the DadA oxidoreductase family.</text>
</comment>
<comment type="caution">
    <text evidence="4">The sequence shown here is derived from an EMBL/GenBank/DDBJ whole genome shotgun (WGS) entry which is preliminary data.</text>
</comment>
<reference evidence="5" key="1">
    <citation type="journal article" date="2019" name="Int. J. Syst. Evol. Microbiol.">
        <title>The Global Catalogue of Microorganisms (GCM) 10K type strain sequencing project: providing services to taxonomists for standard genome sequencing and annotation.</title>
        <authorList>
            <consortium name="The Broad Institute Genomics Platform"/>
            <consortium name="The Broad Institute Genome Sequencing Center for Infectious Disease"/>
            <person name="Wu L."/>
            <person name="Ma J."/>
        </authorList>
    </citation>
    <scope>NUCLEOTIDE SEQUENCE [LARGE SCALE GENOMIC DNA]</scope>
    <source>
        <strain evidence="5">KCTC 42986</strain>
    </source>
</reference>
<dbReference type="PANTHER" id="PTHR13847">
    <property type="entry name" value="SARCOSINE DEHYDROGENASE-RELATED"/>
    <property type="match status" value="1"/>
</dbReference>
<evidence type="ECO:0000313" key="5">
    <source>
        <dbReference type="Proteomes" id="UP001595530"/>
    </source>
</evidence>
<accession>A0ABV7EV81</accession>
<evidence type="ECO:0000313" key="4">
    <source>
        <dbReference type="EMBL" id="MFC3106624.1"/>
    </source>
</evidence>
<protein>
    <submittedName>
        <fullName evidence="4">D-amino acid dehydrogenase</fullName>
        <ecNumber evidence="4">1.4.99.-</ecNumber>
    </submittedName>
</protein>
<dbReference type="InterPro" id="IPR036188">
    <property type="entry name" value="FAD/NAD-bd_sf"/>
</dbReference>
<organism evidence="4 5">
    <name type="scientific">Undibacterium arcticum</name>
    <dbReference type="NCBI Taxonomy" id="1762892"/>
    <lineage>
        <taxon>Bacteria</taxon>
        <taxon>Pseudomonadati</taxon>
        <taxon>Pseudomonadota</taxon>
        <taxon>Betaproteobacteria</taxon>
        <taxon>Burkholderiales</taxon>
        <taxon>Oxalobacteraceae</taxon>
        <taxon>Undibacterium</taxon>
    </lineage>
</organism>
<gene>
    <name evidence="4" type="ORF">ACFOFO_01385</name>
</gene>
<evidence type="ECO:0000256" key="2">
    <source>
        <dbReference type="ARBA" id="ARBA00023002"/>
    </source>
</evidence>
<dbReference type="GO" id="GO:0016491">
    <property type="term" value="F:oxidoreductase activity"/>
    <property type="evidence" value="ECO:0007669"/>
    <property type="project" value="UniProtKB-KW"/>
</dbReference>
<dbReference type="Gene3D" id="3.50.50.60">
    <property type="entry name" value="FAD/NAD(P)-binding domain"/>
    <property type="match status" value="2"/>
</dbReference>
<name>A0ABV7EV81_9BURK</name>
<sequence length="430" mass="46235">MQNQQQVAVIGGGVMGVCSAYFLAQAGHEVVVIERRGNVAEESSHGNAGLSGPASVAPWAAPGMPRQLWSMLLKSTAPAILRPSLDPVLWRWLKRWRSECELERFRVNHARMQRISAYSSALLCQLEHQHQLDFEQTQGYLQLFRDEKTLKLAAPALALLADQGATYRMLDADAACQIEPGLVRSTQIGRLAGALQLPQDGSGNCALFTKQLKLITQAMGVQFRFGSTVAAIETARSGVILRLREDGIEKNFNADAVVLAAGVDSALLLQTLGIRIPLYPVKTYCATVPIKNLDAAPIAVVMDESYKVALTRMGNRVRLAGTIELGSKASVLHANAQRTLRMVGTDWFPDAANYNHASFWSGALPMLPDGAPLLGATPIDNLYINLGHGSTGWAMAVGSGKVLADMVSGQSPEIDMEGLGLSRYAAAFGA</sequence>
<evidence type="ECO:0000256" key="1">
    <source>
        <dbReference type="ARBA" id="ARBA00009410"/>
    </source>
</evidence>
<dbReference type="SUPFAM" id="SSF54373">
    <property type="entry name" value="FAD-linked reductases, C-terminal domain"/>
    <property type="match status" value="1"/>
</dbReference>